<evidence type="ECO:0000313" key="2">
    <source>
        <dbReference type="EMBL" id="KAF0762470.1"/>
    </source>
</evidence>
<feature type="transmembrane region" description="Helical" evidence="1">
    <location>
        <begin position="12"/>
        <end position="36"/>
    </location>
</feature>
<dbReference type="Proteomes" id="UP000478052">
    <property type="component" value="Unassembled WGS sequence"/>
</dbReference>
<keyword evidence="1" id="KW-0812">Transmembrane</keyword>
<proteinExistence type="predicted"/>
<keyword evidence="3" id="KW-1185">Reference proteome</keyword>
<keyword evidence="1" id="KW-0472">Membrane</keyword>
<evidence type="ECO:0000256" key="1">
    <source>
        <dbReference type="SAM" id="Phobius"/>
    </source>
</evidence>
<dbReference type="OrthoDB" id="6618237at2759"/>
<gene>
    <name evidence="2" type="ORF">FWK35_00002738</name>
</gene>
<comment type="caution">
    <text evidence="2">The sequence shown here is derived from an EMBL/GenBank/DDBJ whole genome shotgun (WGS) entry which is preliminary data.</text>
</comment>
<evidence type="ECO:0000313" key="3">
    <source>
        <dbReference type="Proteomes" id="UP000478052"/>
    </source>
</evidence>
<dbReference type="AlphaFoldDB" id="A0A6G0YWM5"/>
<protein>
    <submittedName>
        <fullName evidence="2">Uncharacterized protein</fullName>
    </submittedName>
</protein>
<name>A0A6G0YWM5_APHCR</name>
<sequence length="105" mass="11944">MVKLNQHVVENVFSYIKGMTGSANIIILCIGLCYVLGKHSNVVFTENKNTEDGTDVSFLNIHECLTGEPILLINFKKWIMTWLKLNPFLEQAIFKLQTLIGRPYA</sequence>
<organism evidence="2 3">
    <name type="scientific">Aphis craccivora</name>
    <name type="common">Cowpea aphid</name>
    <dbReference type="NCBI Taxonomy" id="307492"/>
    <lineage>
        <taxon>Eukaryota</taxon>
        <taxon>Metazoa</taxon>
        <taxon>Ecdysozoa</taxon>
        <taxon>Arthropoda</taxon>
        <taxon>Hexapoda</taxon>
        <taxon>Insecta</taxon>
        <taxon>Pterygota</taxon>
        <taxon>Neoptera</taxon>
        <taxon>Paraneoptera</taxon>
        <taxon>Hemiptera</taxon>
        <taxon>Sternorrhyncha</taxon>
        <taxon>Aphidomorpha</taxon>
        <taxon>Aphidoidea</taxon>
        <taxon>Aphididae</taxon>
        <taxon>Aphidini</taxon>
        <taxon>Aphis</taxon>
        <taxon>Aphis</taxon>
    </lineage>
</organism>
<reference evidence="2 3" key="1">
    <citation type="submission" date="2019-08" db="EMBL/GenBank/DDBJ databases">
        <title>Whole genome of Aphis craccivora.</title>
        <authorList>
            <person name="Voronova N.V."/>
            <person name="Shulinski R.S."/>
            <person name="Bandarenka Y.V."/>
            <person name="Zhorov D.G."/>
            <person name="Warner D."/>
        </authorList>
    </citation>
    <scope>NUCLEOTIDE SEQUENCE [LARGE SCALE GENOMIC DNA]</scope>
    <source>
        <strain evidence="2">180601</strain>
        <tissue evidence="2">Whole Body</tissue>
    </source>
</reference>
<keyword evidence="1" id="KW-1133">Transmembrane helix</keyword>
<dbReference type="EMBL" id="VUJU01002140">
    <property type="protein sequence ID" value="KAF0762470.1"/>
    <property type="molecule type" value="Genomic_DNA"/>
</dbReference>
<accession>A0A6G0YWM5</accession>